<organism evidence="1 2">
    <name type="scientific">Ferrimonas aestuarii</name>
    <dbReference type="NCBI Taxonomy" id="2569539"/>
    <lineage>
        <taxon>Bacteria</taxon>
        <taxon>Pseudomonadati</taxon>
        <taxon>Pseudomonadota</taxon>
        <taxon>Gammaproteobacteria</taxon>
        <taxon>Alteromonadales</taxon>
        <taxon>Ferrimonadaceae</taxon>
        <taxon>Ferrimonas</taxon>
    </lineage>
</organism>
<dbReference type="AlphaFoldDB" id="A0A4U1BRR3"/>
<dbReference type="EMBL" id="SWCJ01000001">
    <property type="protein sequence ID" value="TKB58303.1"/>
    <property type="molecule type" value="Genomic_DNA"/>
</dbReference>
<dbReference type="PANTHER" id="PTHR46388:SF2">
    <property type="entry name" value="NHL REPEAT-CONTAINING PROTEIN 2"/>
    <property type="match status" value="1"/>
</dbReference>
<sequence>MSQLPFRHFILLSGALLLAGVGATLAMEINQYHNFERFSNQYGSISTIAGTGEDRQKYLNNWHSEFEGKPAIQVELSRPHHAIADYQGNVIIADKDAHGIRRIDEQGQITTLAGTNQCADGGDQPAPAQQVALCFPNGIWVQRSGAVDILDTGNNKVRRVLPNGQISTLFHDPSGIETGRGLWVSSDATLAYYASGSELKRWTPEAGVEVIASGFKELANLALNDKNQLYVTDRNGHKVYRVDAKGNKTAVAGNGKIRGGGHGYPALETGLNEVRGIWFHPNGGYFLATHKGGQIWFVDPSGIIHLFIDGGRDHQHSGDGLPFNAVGEKISEPRAISLDHLGNLYITENDYGYIRKVSPR</sequence>
<dbReference type="Proteomes" id="UP000305675">
    <property type="component" value="Unassembled WGS sequence"/>
</dbReference>
<evidence type="ECO:0008006" key="3">
    <source>
        <dbReference type="Google" id="ProtNLM"/>
    </source>
</evidence>
<dbReference type="PANTHER" id="PTHR46388">
    <property type="entry name" value="NHL REPEAT-CONTAINING PROTEIN 2"/>
    <property type="match status" value="1"/>
</dbReference>
<evidence type="ECO:0000313" key="1">
    <source>
        <dbReference type="EMBL" id="TKB58303.1"/>
    </source>
</evidence>
<dbReference type="RefSeq" id="WP_136861451.1">
    <property type="nucleotide sequence ID" value="NZ_SWCJ01000001.1"/>
</dbReference>
<evidence type="ECO:0000313" key="2">
    <source>
        <dbReference type="Proteomes" id="UP000305675"/>
    </source>
</evidence>
<gene>
    <name evidence="1" type="ORF">FCL42_00695</name>
</gene>
<proteinExistence type="predicted"/>
<name>A0A4U1BRR3_9GAMM</name>
<dbReference type="InterPro" id="IPR011042">
    <property type="entry name" value="6-blade_b-propeller_TolB-like"/>
</dbReference>
<dbReference type="Gene3D" id="2.120.10.30">
    <property type="entry name" value="TolB, C-terminal domain"/>
    <property type="match status" value="2"/>
</dbReference>
<dbReference type="SUPFAM" id="SSF101898">
    <property type="entry name" value="NHL repeat"/>
    <property type="match status" value="1"/>
</dbReference>
<reference evidence="1 2" key="1">
    <citation type="submission" date="2019-04" db="EMBL/GenBank/DDBJ databases">
        <authorList>
            <person name="Hwang J.C."/>
        </authorList>
    </citation>
    <scope>NUCLEOTIDE SEQUENCE [LARGE SCALE GENOMIC DNA]</scope>
    <source>
        <strain evidence="1 2">IMCC35002</strain>
    </source>
</reference>
<protein>
    <recommendedName>
        <fullName evidence="3">NHL repeat-containing protein</fullName>
    </recommendedName>
</protein>
<comment type="caution">
    <text evidence="1">The sequence shown here is derived from an EMBL/GenBank/DDBJ whole genome shotgun (WGS) entry which is preliminary data.</text>
</comment>
<accession>A0A4U1BRR3</accession>
<keyword evidence="2" id="KW-1185">Reference proteome</keyword>
<dbReference type="OrthoDB" id="9774579at2"/>